<dbReference type="STRING" id="1886670.PTI45_03800"/>
<dbReference type="Proteomes" id="UP000094578">
    <property type="component" value="Unassembled WGS sequence"/>
</dbReference>
<proteinExistence type="predicted"/>
<evidence type="ECO:0000313" key="1">
    <source>
        <dbReference type="EMBL" id="ODP26839.1"/>
    </source>
</evidence>
<dbReference type="EMBL" id="MDER01000074">
    <property type="protein sequence ID" value="ODP26839.1"/>
    <property type="molecule type" value="Genomic_DNA"/>
</dbReference>
<reference evidence="1 2" key="1">
    <citation type="submission" date="2016-08" db="EMBL/GenBank/DDBJ databases">
        <title>Genome sequencing of Paenibacillus sp. TI45-13ar, isolated from Korean traditional nuruk.</title>
        <authorList>
            <person name="Kim S.-J."/>
        </authorList>
    </citation>
    <scope>NUCLEOTIDE SEQUENCE [LARGE SCALE GENOMIC DNA]</scope>
    <source>
        <strain evidence="1 2">TI45-13ar</strain>
    </source>
</reference>
<protein>
    <recommendedName>
        <fullName evidence="3">Restriction endonuclease type IV Mrr domain-containing protein</fullName>
    </recommendedName>
</protein>
<gene>
    <name evidence="1" type="ORF">PTI45_03800</name>
</gene>
<evidence type="ECO:0000313" key="2">
    <source>
        <dbReference type="Proteomes" id="UP000094578"/>
    </source>
</evidence>
<comment type="caution">
    <text evidence="1">The sequence shown here is derived from an EMBL/GenBank/DDBJ whole genome shotgun (WGS) entry which is preliminary data.</text>
</comment>
<dbReference type="RefSeq" id="WP_245703513.1">
    <property type="nucleotide sequence ID" value="NZ_MDER01000074.1"/>
</dbReference>
<evidence type="ECO:0008006" key="3">
    <source>
        <dbReference type="Google" id="ProtNLM"/>
    </source>
</evidence>
<organism evidence="1 2">
    <name type="scientific">Paenibacillus nuruki</name>
    <dbReference type="NCBI Taxonomy" id="1886670"/>
    <lineage>
        <taxon>Bacteria</taxon>
        <taxon>Bacillati</taxon>
        <taxon>Bacillota</taxon>
        <taxon>Bacilli</taxon>
        <taxon>Bacillales</taxon>
        <taxon>Paenibacillaceae</taxon>
        <taxon>Paenibacillus</taxon>
    </lineage>
</organism>
<keyword evidence="2" id="KW-1185">Reference proteome</keyword>
<name>A0A1E3KZ70_9BACL</name>
<accession>A0A1E3KZ70</accession>
<dbReference type="AlphaFoldDB" id="A0A1E3KZ70"/>
<sequence>MIVIVTLSNIKASILEDVLAKLLENSGYTLITKATIENKQLYPEFCTRGNGLNILGRGGIHQADALGQFPITIPFNYPVRLFLEAKYFKKSKKVGIDVVRSAVGILADLNTSYQTVQLEGEDLLVQRYTYKFAIFSVSGFSLDAIRLAVANQITMIDLSGSEFSTLIQAIDNISVAIEKNLKNTPSVTWSKIRSRLQEKLFSATSKDMETESNSLIESEFVESFISFIEGYGDLYLAAVDSPFSILLKPTNPEHFKHFLMDHPKSTFSVKIK</sequence>